<gene>
    <name evidence="1" type="ORF">BGZ95_006907</name>
</gene>
<evidence type="ECO:0000313" key="1">
    <source>
        <dbReference type="EMBL" id="KAG0251362.1"/>
    </source>
</evidence>
<evidence type="ECO:0000313" key="2">
    <source>
        <dbReference type="Proteomes" id="UP001194580"/>
    </source>
</evidence>
<organism evidence="1 2">
    <name type="scientific">Linnemannia exigua</name>
    <dbReference type="NCBI Taxonomy" id="604196"/>
    <lineage>
        <taxon>Eukaryota</taxon>
        <taxon>Fungi</taxon>
        <taxon>Fungi incertae sedis</taxon>
        <taxon>Mucoromycota</taxon>
        <taxon>Mortierellomycotina</taxon>
        <taxon>Mortierellomycetes</taxon>
        <taxon>Mortierellales</taxon>
        <taxon>Mortierellaceae</taxon>
        <taxon>Linnemannia</taxon>
    </lineage>
</organism>
<feature type="non-terminal residue" evidence="1">
    <location>
        <position position="160"/>
    </location>
</feature>
<accession>A0AAD4D0K3</accession>
<protein>
    <submittedName>
        <fullName evidence="1">Uncharacterized protein</fullName>
    </submittedName>
</protein>
<dbReference type="AlphaFoldDB" id="A0AAD4D0K3"/>
<comment type="caution">
    <text evidence="1">The sequence shown here is derived from an EMBL/GenBank/DDBJ whole genome shotgun (WGS) entry which is preliminary data.</text>
</comment>
<sequence length="160" mass="16958">MSPAGAKDHFGRRGILSVTSSSNNCQGSLVNWDKIHMTVLPTKNLRIEALSGPIYGTIEVRTGNVTNTQRTPEFHFAASVTQNDNTGGLQVDQNVPGSTTSTFTLSVAPSPVSPISYCAVVNITVVIPVDATAPFYDGELAFVTKSMDVKATGDLDKLSI</sequence>
<proteinExistence type="predicted"/>
<dbReference type="EMBL" id="JAAAIL010003285">
    <property type="protein sequence ID" value="KAG0251362.1"/>
    <property type="molecule type" value="Genomic_DNA"/>
</dbReference>
<dbReference type="Proteomes" id="UP001194580">
    <property type="component" value="Unassembled WGS sequence"/>
</dbReference>
<reference evidence="1" key="1">
    <citation type="journal article" date="2020" name="Fungal Divers.">
        <title>Resolving the Mortierellaceae phylogeny through synthesis of multi-gene phylogenetics and phylogenomics.</title>
        <authorList>
            <person name="Vandepol N."/>
            <person name="Liber J."/>
            <person name="Desiro A."/>
            <person name="Na H."/>
            <person name="Kennedy M."/>
            <person name="Barry K."/>
            <person name="Grigoriev I.V."/>
            <person name="Miller A.N."/>
            <person name="O'Donnell K."/>
            <person name="Stajich J.E."/>
            <person name="Bonito G."/>
        </authorList>
    </citation>
    <scope>NUCLEOTIDE SEQUENCE</scope>
    <source>
        <strain evidence="1">NRRL 28262</strain>
    </source>
</reference>
<keyword evidence="2" id="KW-1185">Reference proteome</keyword>
<name>A0AAD4D0K3_9FUNG</name>